<accession>A0A0D0CGI8</accession>
<protein>
    <submittedName>
        <fullName evidence="2">Uncharacterized protein</fullName>
    </submittedName>
</protein>
<dbReference type="AlphaFoldDB" id="A0A0D0CGI8"/>
<feature type="transmembrane region" description="Helical" evidence="1">
    <location>
        <begin position="12"/>
        <end position="34"/>
    </location>
</feature>
<dbReference type="InParanoid" id="A0A0D0CGI8"/>
<dbReference type="EMBL" id="KN828889">
    <property type="protein sequence ID" value="KIK74408.1"/>
    <property type="molecule type" value="Genomic_DNA"/>
</dbReference>
<evidence type="ECO:0000256" key="1">
    <source>
        <dbReference type="SAM" id="Phobius"/>
    </source>
</evidence>
<keyword evidence="1" id="KW-0812">Transmembrane</keyword>
<sequence length="266" mass="28847">MSRRRWSISCWVLVQFSIIIVTLMVTLLVCGGPSCTRTFDNQRRLTRHRQSCSSYQKTTLLAMQKRQERAKNAEVVTHQKVTRQLLTTGNTMIPAGPNQSGAHTLRGLRGVVSASMIQNSVGNGHCVDLSTSEPPSDILQFLPSLDIRRVLPSDPGVVVAEASGIPVLPQSIPPTYDEDDSNLNMEVEGINSDVSGIWSDGDAPNPGVQVPSHHARTSCSLSHSCRTLGSEPTASSSATRPGAICRVILHVRGSLRTAVDYFGMCR</sequence>
<evidence type="ECO:0000313" key="2">
    <source>
        <dbReference type="EMBL" id="KIK74408.1"/>
    </source>
</evidence>
<organism evidence="2 3">
    <name type="scientific">Paxillus rubicundulus Ve08.2h10</name>
    <dbReference type="NCBI Taxonomy" id="930991"/>
    <lineage>
        <taxon>Eukaryota</taxon>
        <taxon>Fungi</taxon>
        <taxon>Dikarya</taxon>
        <taxon>Basidiomycota</taxon>
        <taxon>Agaricomycotina</taxon>
        <taxon>Agaricomycetes</taxon>
        <taxon>Agaricomycetidae</taxon>
        <taxon>Boletales</taxon>
        <taxon>Paxilineae</taxon>
        <taxon>Paxillaceae</taxon>
        <taxon>Paxillus</taxon>
    </lineage>
</organism>
<dbReference type="OrthoDB" id="2691435at2759"/>
<dbReference type="HOGENOM" id="CLU_1046239_0_0_1"/>
<reference evidence="3" key="2">
    <citation type="submission" date="2015-01" db="EMBL/GenBank/DDBJ databases">
        <title>Evolutionary Origins and Diversification of the Mycorrhizal Mutualists.</title>
        <authorList>
            <consortium name="DOE Joint Genome Institute"/>
            <consortium name="Mycorrhizal Genomics Consortium"/>
            <person name="Kohler A."/>
            <person name="Kuo A."/>
            <person name="Nagy L.G."/>
            <person name="Floudas D."/>
            <person name="Copeland A."/>
            <person name="Barry K.W."/>
            <person name="Cichocki N."/>
            <person name="Veneault-Fourrey C."/>
            <person name="LaButti K."/>
            <person name="Lindquist E.A."/>
            <person name="Lipzen A."/>
            <person name="Lundell T."/>
            <person name="Morin E."/>
            <person name="Murat C."/>
            <person name="Riley R."/>
            <person name="Ohm R."/>
            <person name="Sun H."/>
            <person name="Tunlid A."/>
            <person name="Henrissat B."/>
            <person name="Grigoriev I.V."/>
            <person name="Hibbett D.S."/>
            <person name="Martin F."/>
        </authorList>
    </citation>
    <scope>NUCLEOTIDE SEQUENCE [LARGE SCALE GENOMIC DNA]</scope>
    <source>
        <strain evidence="3">Ve08.2h10</strain>
    </source>
</reference>
<keyword evidence="3" id="KW-1185">Reference proteome</keyword>
<dbReference type="Proteomes" id="UP000054538">
    <property type="component" value="Unassembled WGS sequence"/>
</dbReference>
<gene>
    <name evidence="2" type="ORF">PAXRUDRAFT_790717</name>
</gene>
<name>A0A0D0CGI8_9AGAM</name>
<proteinExistence type="predicted"/>
<reference evidence="2 3" key="1">
    <citation type="submission" date="2014-04" db="EMBL/GenBank/DDBJ databases">
        <authorList>
            <consortium name="DOE Joint Genome Institute"/>
            <person name="Kuo A."/>
            <person name="Kohler A."/>
            <person name="Jargeat P."/>
            <person name="Nagy L.G."/>
            <person name="Floudas D."/>
            <person name="Copeland A."/>
            <person name="Barry K.W."/>
            <person name="Cichocki N."/>
            <person name="Veneault-Fourrey C."/>
            <person name="LaButti K."/>
            <person name="Lindquist E.A."/>
            <person name="Lipzen A."/>
            <person name="Lundell T."/>
            <person name="Morin E."/>
            <person name="Murat C."/>
            <person name="Sun H."/>
            <person name="Tunlid A."/>
            <person name="Henrissat B."/>
            <person name="Grigoriev I.V."/>
            <person name="Hibbett D.S."/>
            <person name="Martin F."/>
            <person name="Nordberg H.P."/>
            <person name="Cantor M.N."/>
            <person name="Hua S.X."/>
        </authorList>
    </citation>
    <scope>NUCLEOTIDE SEQUENCE [LARGE SCALE GENOMIC DNA]</scope>
    <source>
        <strain evidence="2 3">Ve08.2h10</strain>
    </source>
</reference>
<keyword evidence="1" id="KW-0472">Membrane</keyword>
<evidence type="ECO:0000313" key="3">
    <source>
        <dbReference type="Proteomes" id="UP000054538"/>
    </source>
</evidence>
<keyword evidence="1" id="KW-1133">Transmembrane helix</keyword>